<organism evidence="1 2">
    <name type="scientific">Eretmocerus hayati</name>
    <dbReference type="NCBI Taxonomy" id="131215"/>
    <lineage>
        <taxon>Eukaryota</taxon>
        <taxon>Metazoa</taxon>
        <taxon>Ecdysozoa</taxon>
        <taxon>Arthropoda</taxon>
        <taxon>Hexapoda</taxon>
        <taxon>Insecta</taxon>
        <taxon>Pterygota</taxon>
        <taxon>Neoptera</taxon>
        <taxon>Endopterygota</taxon>
        <taxon>Hymenoptera</taxon>
        <taxon>Apocrita</taxon>
        <taxon>Proctotrupomorpha</taxon>
        <taxon>Chalcidoidea</taxon>
        <taxon>Aphelinidae</taxon>
        <taxon>Aphelininae</taxon>
        <taxon>Eretmocerus</taxon>
    </lineage>
</organism>
<reference evidence="1" key="1">
    <citation type="submission" date="2023-04" db="EMBL/GenBank/DDBJ databases">
        <title>A chromosome-level genome assembly of the parasitoid wasp Eretmocerus hayati.</title>
        <authorList>
            <person name="Zhong Y."/>
            <person name="Liu S."/>
            <person name="Liu Y."/>
        </authorList>
    </citation>
    <scope>NUCLEOTIDE SEQUENCE</scope>
    <source>
        <strain evidence="1">ZJU_SS_LIU_2023</strain>
    </source>
</reference>
<protein>
    <submittedName>
        <fullName evidence="1">Uncharacterized protein</fullName>
    </submittedName>
</protein>
<name>A0ACC2PJ53_9HYME</name>
<dbReference type="Proteomes" id="UP001239111">
    <property type="component" value="Chromosome 1"/>
</dbReference>
<comment type="caution">
    <text evidence="1">The sequence shown here is derived from an EMBL/GenBank/DDBJ whole genome shotgun (WGS) entry which is preliminary data.</text>
</comment>
<evidence type="ECO:0000313" key="1">
    <source>
        <dbReference type="EMBL" id="KAJ8683492.1"/>
    </source>
</evidence>
<proteinExistence type="predicted"/>
<gene>
    <name evidence="1" type="ORF">QAD02_019284</name>
</gene>
<dbReference type="EMBL" id="CM056741">
    <property type="protein sequence ID" value="KAJ8683492.1"/>
    <property type="molecule type" value="Genomic_DNA"/>
</dbReference>
<sequence length="254" mass="29658">MKLRLRECQNRNHITDRLRVLRERPRRDRRSESCENEIDYKTPDVHFRKSKDDGVTNSGFENGTSPSNGEYILSYASSEMDLEKLEFDTDERTPPREFCGFTYSVNKKDAVKTPCDSAFKRCHVSDSEKNDYHLKIECVHQGRRCSVEVLSLCGEELPSDADIVIHMSKYKTDHIPHYSRKQVEGDMRKEDRDDLRYMKAAACVDSRNDEVMTFGNVYAAIVSSEDVCRKIYQVVEKKELKWVQLERCSNSFKN</sequence>
<evidence type="ECO:0000313" key="2">
    <source>
        <dbReference type="Proteomes" id="UP001239111"/>
    </source>
</evidence>
<accession>A0ACC2PJ53</accession>
<keyword evidence="2" id="KW-1185">Reference proteome</keyword>